<keyword evidence="4 6" id="KW-0009">Actin-binding</keyword>
<dbReference type="GO" id="GO:0034314">
    <property type="term" value="P:Arp2/3 complex-mediated actin nucleation"/>
    <property type="evidence" value="ECO:0007669"/>
    <property type="project" value="InterPro"/>
</dbReference>
<sequence>MGCFGFNGGSSKKLKNGCFERSSPALQQILLQLFRDQKPVDIDHHLYEFGSVEYHVQTTASDPQNIYLSISTPILSPRTLVSQGLCPYTIQRVKDISPNVVEILNTARDGYQLTLQLNTANIPQGKAGLKIIKEIAAVASVILSSQLKEMLRNFSSEGAPEGNYKPIKCIYHPREPLFVIRQPQKITVVFPMRFKETSDVVIATSFFQDLMDIGNSEAFAKAPPCTWSPIPPPELRGELMEDLSTNGGFVSFDIFSRHVDDKRLDSTVWNLLNFYTYVKSYIKSTKGSIQRKMRQRLGDLVKILYKPDVEEDDHEQQVRGCGWKIKPVNSTRFRKLRKQYGDFKRKVKRIRYRIRIHGFGELNRKIKRIHHQIKIRGPQWLCAPKFHSANRYTRLE</sequence>
<evidence type="ECO:0000256" key="2">
    <source>
        <dbReference type="ARBA" id="ARBA00007192"/>
    </source>
</evidence>
<gene>
    <name evidence="7" type="primary">LOC110689382</name>
</gene>
<dbReference type="GO" id="GO:0005885">
    <property type="term" value="C:Arp2/3 protein complex"/>
    <property type="evidence" value="ECO:0007669"/>
    <property type="project" value="InterPro"/>
</dbReference>
<dbReference type="SUPFAM" id="SSF69645">
    <property type="entry name" value="Arp2/3 complex subunits"/>
    <property type="match status" value="2"/>
</dbReference>
<name>A0A803LML7_CHEQI</name>
<proteinExistence type="inferred from homology"/>
<protein>
    <recommendedName>
        <fullName evidence="6">Arp2/3 complex 34 kDa subunit</fullName>
    </recommendedName>
</protein>
<dbReference type="AlphaFoldDB" id="A0A803LML7"/>
<dbReference type="GO" id="GO:0030041">
    <property type="term" value="P:actin filament polymerization"/>
    <property type="evidence" value="ECO:0007669"/>
    <property type="project" value="InterPro"/>
</dbReference>
<dbReference type="SMR" id="A0A803LML7"/>
<comment type="subcellular location">
    <subcellularLocation>
        <location evidence="1 6">Cytoplasm</location>
        <location evidence="1 6">Cytoskeleton</location>
    </subcellularLocation>
</comment>
<keyword evidence="3 6" id="KW-0963">Cytoplasm</keyword>
<dbReference type="OrthoDB" id="148331at2759"/>
<dbReference type="Gene3D" id="3.30.1460.20">
    <property type="match status" value="2"/>
</dbReference>
<dbReference type="EnsemblPlants" id="AUR62015528-RA">
    <property type="protein sequence ID" value="AUR62015528-RA:cds"/>
    <property type="gene ID" value="AUR62015528"/>
</dbReference>
<evidence type="ECO:0000256" key="4">
    <source>
        <dbReference type="ARBA" id="ARBA00023203"/>
    </source>
</evidence>
<keyword evidence="8" id="KW-1185">Reference proteome</keyword>
<evidence type="ECO:0000256" key="6">
    <source>
        <dbReference type="RuleBase" id="RU364015"/>
    </source>
</evidence>
<evidence type="ECO:0000313" key="7">
    <source>
        <dbReference type="EnsemblPlants" id="AUR62015528-RA:cds"/>
    </source>
</evidence>
<dbReference type="PANTHER" id="PTHR12058:SF1">
    <property type="entry name" value="ACTIN-RELATED PROTEIN 2_3 COMPLEX SUBUNIT 2B"/>
    <property type="match status" value="1"/>
</dbReference>
<dbReference type="Pfam" id="PF04045">
    <property type="entry name" value="P34-Arc"/>
    <property type="match status" value="1"/>
</dbReference>
<dbReference type="GeneID" id="110689382"/>
<evidence type="ECO:0000256" key="1">
    <source>
        <dbReference type="ARBA" id="ARBA00004245"/>
    </source>
</evidence>
<comment type="similarity">
    <text evidence="2 6">Belongs to the ARPC2 family.</text>
</comment>
<comment type="function">
    <text evidence="6">Functions as actin-binding component of the Arp2/3 complex which is involved in regulation of actin polymerization and together with an activating nucleation-promoting factor (NPF) mediates the formation of branched actin networks.</text>
</comment>
<dbReference type="Gramene" id="AUR62015528-RA">
    <property type="protein sequence ID" value="AUR62015528-RA:cds"/>
    <property type="gene ID" value="AUR62015528"/>
</dbReference>
<dbReference type="InterPro" id="IPR034666">
    <property type="entry name" value="ARPC2/4"/>
</dbReference>
<dbReference type="InterPro" id="IPR007188">
    <property type="entry name" value="ARPC2"/>
</dbReference>
<dbReference type="GO" id="GO:0005200">
    <property type="term" value="F:structural constituent of cytoskeleton"/>
    <property type="evidence" value="ECO:0007669"/>
    <property type="project" value="TreeGrafter"/>
</dbReference>
<keyword evidence="5 6" id="KW-0206">Cytoskeleton</keyword>
<accession>A0A803LML7</accession>
<evidence type="ECO:0000313" key="8">
    <source>
        <dbReference type="Proteomes" id="UP000596660"/>
    </source>
</evidence>
<dbReference type="GO" id="GO:0051015">
    <property type="term" value="F:actin filament binding"/>
    <property type="evidence" value="ECO:0007669"/>
    <property type="project" value="TreeGrafter"/>
</dbReference>
<reference evidence="7" key="1">
    <citation type="journal article" date="2017" name="Nature">
        <title>The genome of Chenopodium quinoa.</title>
        <authorList>
            <person name="Jarvis D.E."/>
            <person name="Ho Y.S."/>
            <person name="Lightfoot D.J."/>
            <person name="Schmoeckel S.M."/>
            <person name="Li B."/>
            <person name="Borm T.J.A."/>
            <person name="Ohyanagi H."/>
            <person name="Mineta K."/>
            <person name="Michell C.T."/>
            <person name="Saber N."/>
            <person name="Kharbatia N.M."/>
            <person name="Rupper R.R."/>
            <person name="Sharp A.R."/>
            <person name="Dally N."/>
            <person name="Boughton B.A."/>
            <person name="Woo Y.H."/>
            <person name="Gao G."/>
            <person name="Schijlen E.G.W.M."/>
            <person name="Guo X."/>
            <person name="Momin A.A."/>
            <person name="Negrao S."/>
            <person name="Al-Babili S."/>
            <person name="Gehring C."/>
            <person name="Roessner U."/>
            <person name="Jung C."/>
            <person name="Murphy K."/>
            <person name="Arold S.T."/>
            <person name="Gojobori T."/>
            <person name="van der Linden C.G."/>
            <person name="van Loo E.N."/>
            <person name="Jellen E.N."/>
            <person name="Maughan P.J."/>
            <person name="Tester M."/>
        </authorList>
    </citation>
    <scope>NUCLEOTIDE SEQUENCE [LARGE SCALE GENOMIC DNA]</scope>
    <source>
        <strain evidence="7">cv. PI 614886</strain>
    </source>
</reference>
<organism evidence="7 8">
    <name type="scientific">Chenopodium quinoa</name>
    <name type="common">Quinoa</name>
    <dbReference type="NCBI Taxonomy" id="63459"/>
    <lineage>
        <taxon>Eukaryota</taxon>
        <taxon>Viridiplantae</taxon>
        <taxon>Streptophyta</taxon>
        <taxon>Embryophyta</taxon>
        <taxon>Tracheophyta</taxon>
        <taxon>Spermatophyta</taxon>
        <taxon>Magnoliopsida</taxon>
        <taxon>eudicotyledons</taxon>
        <taxon>Gunneridae</taxon>
        <taxon>Pentapetalae</taxon>
        <taxon>Caryophyllales</taxon>
        <taxon>Chenopodiaceae</taxon>
        <taxon>Chenopodioideae</taxon>
        <taxon>Atripliceae</taxon>
        <taxon>Chenopodium</taxon>
    </lineage>
</organism>
<reference evidence="7" key="2">
    <citation type="submission" date="2021-03" db="UniProtKB">
        <authorList>
            <consortium name="EnsemblPlants"/>
        </authorList>
    </citation>
    <scope>IDENTIFICATION</scope>
</reference>
<evidence type="ECO:0000256" key="3">
    <source>
        <dbReference type="ARBA" id="ARBA00022490"/>
    </source>
</evidence>
<evidence type="ECO:0000256" key="5">
    <source>
        <dbReference type="ARBA" id="ARBA00023212"/>
    </source>
</evidence>
<dbReference type="PANTHER" id="PTHR12058">
    <property type="entry name" value="ARP2/3 COMPLEX 34 KDA SUBUNIT"/>
    <property type="match status" value="1"/>
</dbReference>
<dbReference type="KEGG" id="cqi:110689382"/>
<dbReference type="RefSeq" id="XP_021721855.1">
    <property type="nucleotide sequence ID" value="XM_021866163.1"/>
</dbReference>
<comment type="subunit">
    <text evidence="6">Component of the Arp2/3 complex.</text>
</comment>
<dbReference type="Proteomes" id="UP000596660">
    <property type="component" value="Unplaced"/>
</dbReference>
<dbReference type="OMA" id="YFDFQEE"/>